<organism evidence="5 6">
    <name type="scientific">Nocardia camponoti</name>
    <dbReference type="NCBI Taxonomy" id="1616106"/>
    <lineage>
        <taxon>Bacteria</taxon>
        <taxon>Bacillati</taxon>
        <taxon>Actinomycetota</taxon>
        <taxon>Actinomycetes</taxon>
        <taxon>Mycobacteriales</taxon>
        <taxon>Nocardiaceae</taxon>
        <taxon>Nocardia</taxon>
    </lineage>
</organism>
<comment type="caution">
    <text evidence="5">The sequence shown here is derived from an EMBL/GenBank/DDBJ whole genome shotgun (WGS) entry which is preliminary data.</text>
</comment>
<feature type="compositionally biased region" description="Pro residues" evidence="2">
    <location>
        <begin position="294"/>
        <end position="307"/>
    </location>
</feature>
<evidence type="ECO:0000313" key="6">
    <source>
        <dbReference type="Proteomes" id="UP000612956"/>
    </source>
</evidence>
<comment type="similarity">
    <text evidence="1">Belongs to the N-acetylmuramoyl-L-alanine amidase 2 family.</text>
</comment>
<dbReference type="AlphaFoldDB" id="A0A917VAI7"/>
<dbReference type="PANTHER" id="PTHR11022">
    <property type="entry name" value="PEPTIDOGLYCAN RECOGNITION PROTEIN"/>
    <property type="match status" value="1"/>
</dbReference>
<feature type="compositionally biased region" description="Low complexity" evidence="2">
    <location>
        <begin position="274"/>
        <end position="293"/>
    </location>
</feature>
<feature type="compositionally biased region" description="Low complexity" evidence="2">
    <location>
        <begin position="308"/>
        <end position="321"/>
    </location>
</feature>
<dbReference type="InterPro" id="IPR006619">
    <property type="entry name" value="PGRP_domain_met/bac"/>
</dbReference>
<evidence type="ECO:0000259" key="4">
    <source>
        <dbReference type="SMART" id="SM00701"/>
    </source>
</evidence>
<dbReference type="PANTHER" id="PTHR11022:SF41">
    <property type="entry name" value="PEPTIDOGLYCAN-RECOGNITION PROTEIN LC-RELATED"/>
    <property type="match status" value="1"/>
</dbReference>
<dbReference type="Gene3D" id="3.40.80.10">
    <property type="entry name" value="Peptidoglycan recognition protein-like"/>
    <property type="match status" value="1"/>
</dbReference>
<reference evidence="5" key="1">
    <citation type="journal article" date="2014" name="Int. J. Syst. Evol. Microbiol.">
        <title>Complete genome sequence of Corynebacterium casei LMG S-19264T (=DSM 44701T), isolated from a smear-ripened cheese.</title>
        <authorList>
            <consortium name="US DOE Joint Genome Institute (JGI-PGF)"/>
            <person name="Walter F."/>
            <person name="Albersmeier A."/>
            <person name="Kalinowski J."/>
            <person name="Ruckert C."/>
        </authorList>
    </citation>
    <scope>NUCLEOTIDE SEQUENCE</scope>
    <source>
        <strain evidence="5">CGMCC 4.7278</strain>
    </source>
</reference>
<dbReference type="Pfam" id="PF08310">
    <property type="entry name" value="LGFP"/>
    <property type="match status" value="1"/>
</dbReference>
<feature type="region of interest" description="Disordered" evidence="2">
    <location>
        <begin position="82"/>
        <end position="405"/>
    </location>
</feature>
<dbReference type="InterPro" id="IPR013207">
    <property type="entry name" value="LGFP"/>
</dbReference>
<keyword evidence="6" id="KW-1185">Reference proteome</keyword>
<dbReference type="EMBL" id="BMMW01000002">
    <property type="protein sequence ID" value="GGK55449.1"/>
    <property type="molecule type" value="Genomic_DNA"/>
</dbReference>
<dbReference type="GO" id="GO:0008270">
    <property type="term" value="F:zinc ion binding"/>
    <property type="evidence" value="ECO:0007669"/>
    <property type="project" value="InterPro"/>
</dbReference>
<dbReference type="SMART" id="SM00701">
    <property type="entry name" value="PGRP"/>
    <property type="match status" value="1"/>
</dbReference>
<keyword evidence="3" id="KW-0732">Signal</keyword>
<proteinExistence type="inferred from homology"/>
<accession>A0A917VAI7</accession>
<feature type="domain" description="Peptidoglycan recognition protein family" evidence="4">
    <location>
        <begin position="568"/>
        <end position="716"/>
    </location>
</feature>
<feature type="compositionally biased region" description="Low complexity" evidence="2">
    <location>
        <begin position="198"/>
        <end position="216"/>
    </location>
</feature>
<feature type="signal peptide" evidence="3">
    <location>
        <begin position="1"/>
        <end position="19"/>
    </location>
</feature>
<sequence length="903" mass="90762">MVTTLAVAAPIGAFAFSDAADSAPRTANDFAPVAVAAQMSEVALNSVPDITVPLREFTGLNVPDLRVSDLRMLGLPNSITLPPLPPGLPLPPGVTVPTEIPLPGIPEKPAPQPPNVAPEAPTPTSPPSPANVAPAPAHPAPNPSAPGHAAPAQASPTPGAQPPAAPAPGAQPPAAPALGAPAQAPLAPGAQVPPTPTPGAQAQATPAPGAATQPAPDRGAQTQGSEDGVAPETPTRPTSPVSASPGSPTDSAPPASAAAPNGGAPEKPAPAQPSATPGAANAVPANVPADATPTPTPAPSSPPPAPAPANASPTPTAASPAPSSPALPPANENAGADGRTPGAPPAASGQPTPPPSEPAGQAPGAPAASNDTANTPAPDASGKAAKSPQQHPAIPLAKAPAGSPANPVKTIPAKLIAAPGTPLDAPALSPGAIAADMVDKVGAEVKELSQDTPFSMVAVTAADLANTTIKLRAKQLDGTWSPWYASDPVDTRATDKTPAGGRVGTEPIYVGETKTVQMLTTRKPAAGPDHDPAHLTETALKAVLINPGRAAIDAALNNVAAPLPGGGPRVITRAQWGADESIRCEEPTYDDGVAGITVHHTAGRNEYSRAESAGIVRAIYRYHADTLGWCDIGYNALVDKYGQIFEGRYGGLDRDVQGAHAGGFNENTAGVALMGNYESETPSNEALNAVGNYIGWRSKIAGIDPRAHTTMISEGTEFTFYDYGEEVELPVVFAHRDVGNTDCPGDAGYAMMDRIRSIAAAGAGIYRSPATAAAAQVTNSQTSSLVAKLKEMSDNDIAKHWVTSGGVDGPLGAPRSELLKATDGRQYAKFENGLVYAGANPGETFEVVGAILKRYVDLGADTGALGLPTSASYPVPDGTRADFENGSLVLNETTGVVTTFWRN</sequence>
<dbReference type="GO" id="GO:0009253">
    <property type="term" value="P:peptidoglycan catabolic process"/>
    <property type="evidence" value="ECO:0007669"/>
    <property type="project" value="InterPro"/>
</dbReference>
<reference evidence="5" key="2">
    <citation type="submission" date="2020-09" db="EMBL/GenBank/DDBJ databases">
        <authorList>
            <person name="Sun Q."/>
            <person name="Zhou Y."/>
        </authorList>
    </citation>
    <scope>NUCLEOTIDE SEQUENCE</scope>
    <source>
        <strain evidence="5">CGMCC 4.7278</strain>
    </source>
</reference>
<dbReference type="Pfam" id="PF01510">
    <property type="entry name" value="Amidase_2"/>
    <property type="match status" value="1"/>
</dbReference>
<dbReference type="InterPro" id="IPR002502">
    <property type="entry name" value="Amidase_domain"/>
</dbReference>
<feature type="compositionally biased region" description="Low complexity" evidence="2">
    <location>
        <begin position="145"/>
        <end position="158"/>
    </location>
</feature>
<feature type="compositionally biased region" description="Low complexity" evidence="2">
    <location>
        <begin position="358"/>
        <end position="369"/>
    </location>
</feature>
<name>A0A917VAI7_9NOCA</name>
<evidence type="ECO:0000256" key="1">
    <source>
        <dbReference type="ARBA" id="ARBA00007553"/>
    </source>
</evidence>
<evidence type="ECO:0000313" key="5">
    <source>
        <dbReference type="EMBL" id="GGK55449.1"/>
    </source>
</evidence>
<feature type="compositionally biased region" description="Pro residues" evidence="2">
    <location>
        <begin position="159"/>
        <end position="175"/>
    </location>
</feature>
<feature type="compositionally biased region" description="Low complexity" evidence="2">
    <location>
        <begin position="176"/>
        <end position="190"/>
    </location>
</feature>
<evidence type="ECO:0000256" key="3">
    <source>
        <dbReference type="SAM" id="SignalP"/>
    </source>
</evidence>
<protein>
    <recommendedName>
        <fullName evidence="4">Peptidoglycan recognition protein family domain-containing protein</fullName>
    </recommendedName>
</protein>
<feature type="compositionally biased region" description="Low complexity" evidence="2">
    <location>
        <begin position="242"/>
        <end position="265"/>
    </location>
</feature>
<dbReference type="SUPFAM" id="SSF55846">
    <property type="entry name" value="N-acetylmuramoyl-L-alanine amidase-like"/>
    <property type="match status" value="1"/>
</dbReference>
<dbReference type="GO" id="GO:0008745">
    <property type="term" value="F:N-acetylmuramoyl-L-alanine amidase activity"/>
    <property type="evidence" value="ECO:0007669"/>
    <property type="project" value="InterPro"/>
</dbReference>
<dbReference type="InterPro" id="IPR036505">
    <property type="entry name" value="Amidase/PGRP_sf"/>
</dbReference>
<feature type="compositionally biased region" description="Pro residues" evidence="2">
    <location>
        <begin position="82"/>
        <end position="94"/>
    </location>
</feature>
<evidence type="ECO:0000256" key="2">
    <source>
        <dbReference type="SAM" id="MobiDB-lite"/>
    </source>
</evidence>
<dbReference type="InterPro" id="IPR015510">
    <property type="entry name" value="PGRP"/>
</dbReference>
<dbReference type="CDD" id="cd06583">
    <property type="entry name" value="PGRP"/>
    <property type="match status" value="1"/>
</dbReference>
<gene>
    <name evidence="5" type="ORF">GCM10011591_29280</name>
</gene>
<feature type="chain" id="PRO_5039488834" description="Peptidoglycan recognition protein family domain-containing protein" evidence="3">
    <location>
        <begin position="20"/>
        <end position="903"/>
    </location>
</feature>
<dbReference type="Proteomes" id="UP000612956">
    <property type="component" value="Unassembled WGS sequence"/>
</dbReference>
<feature type="compositionally biased region" description="Pro residues" evidence="2">
    <location>
        <begin position="103"/>
        <end position="129"/>
    </location>
</feature>